<dbReference type="EMBL" id="CP042305">
    <property type="protein sequence ID" value="QDZ13586.1"/>
    <property type="molecule type" value="Genomic_DNA"/>
</dbReference>
<keyword evidence="2" id="KW-0378">Hydrolase</keyword>
<dbReference type="SUPFAM" id="SSF51556">
    <property type="entry name" value="Metallo-dependent hydrolases"/>
    <property type="match status" value="1"/>
</dbReference>
<keyword evidence="6" id="KW-1185">Reference proteome</keyword>
<dbReference type="PANTHER" id="PTHR10819:SF3">
    <property type="entry name" value="PHOSPHOTRIESTERASE-RELATED PROTEIN"/>
    <property type="match status" value="1"/>
</dbReference>
<dbReference type="GO" id="GO:0008270">
    <property type="term" value="F:zinc ion binding"/>
    <property type="evidence" value="ECO:0007669"/>
    <property type="project" value="InterPro"/>
</dbReference>
<gene>
    <name evidence="5" type="ORF">FPZ11_01125</name>
</gene>
<sequence>MAISTVMTVLGPVPVTELGRTMPHEHVLCKELGMGEGPLDDLGGAVDDLRVLKDAGGGTIVDVTSGDLGRRPALIREASERSGVNIVMGAGWYRESFYPEDFNQVSLDELTERLLADIAEGEDGVRPGVIGEIGADHGYLSAVEERVLRACARAQRETGLGIVLHAVMSEVGAWQLDVLEDEGVDLRRVGVGHCDLYPNVDYHVRLAERGAFVMYDTQSFPSPELDAARIANAAELVRRGFGSQLLISHDVCTPSGRRVGGGPGYSRTITDAMPALIEAGVPAEVTEQIMTTNAWRLLAGESV</sequence>
<dbReference type="RefSeq" id="WP_146317653.1">
    <property type="nucleotide sequence ID" value="NZ_CP042305.1"/>
</dbReference>
<comment type="similarity">
    <text evidence="4">Belongs to the metallo-dependent hydrolases superfamily. Phosphotriesterase family.</text>
</comment>
<evidence type="ECO:0000256" key="3">
    <source>
        <dbReference type="PIRSR" id="PIRSR601559-52"/>
    </source>
</evidence>
<dbReference type="Pfam" id="PF02126">
    <property type="entry name" value="PTE"/>
    <property type="match status" value="1"/>
</dbReference>
<evidence type="ECO:0000256" key="1">
    <source>
        <dbReference type="ARBA" id="ARBA00022723"/>
    </source>
</evidence>
<dbReference type="PANTHER" id="PTHR10819">
    <property type="entry name" value="PHOSPHOTRIESTERASE-RELATED"/>
    <property type="match status" value="1"/>
</dbReference>
<evidence type="ECO:0000313" key="5">
    <source>
        <dbReference type="EMBL" id="QDZ13586.1"/>
    </source>
</evidence>
<keyword evidence="1 3" id="KW-0479">Metal-binding</keyword>
<feature type="binding site" evidence="3">
    <location>
        <position position="24"/>
    </location>
    <ligand>
        <name>a divalent metal cation</name>
        <dbReference type="ChEBI" id="CHEBI:60240"/>
        <label>1</label>
    </ligand>
</feature>
<dbReference type="Gene3D" id="3.20.20.140">
    <property type="entry name" value="Metal-dependent hydrolases"/>
    <property type="match status" value="1"/>
</dbReference>
<comment type="cofactor">
    <cofactor evidence="3">
        <name>a divalent metal cation</name>
        <dbReference type="ChEBI" id="CHEBI:60240"/>
    </cofactor>
    <text evidence="3">Binds 2 divalent metal cations per subunit.</text>
</comment>
<feature type="binding site" evidence="3">
    <location>
        <position position="132"/>
    </location>
    <ligand>
        <name>a divalent metal cation</name>
        <dbReference type="ChEBI" id="CHEBI:60240"/>
        <label>2</label>
    </ligand>
</feature>
<dbReference type="PIRSF" id="PIRSF016839">
    <property type="entry name" value="PhP"/>
    <property type="match status" value="1"/>
</dbReference>
<dbReference type="KEGG" id="huw:FPZ11_01125"/>
<reference evidence="5 6" key="1">
    <citation type="submission" date="2019-07" db="EMBL/GenBank/DDBJ databases">
        <title>Full genome sequence of Humibacter sp. WJ7-1.</title>
        <authorList>
            <person name="Im W.-T."/>
        </authorList>
    </citation>
    <scope>NUCLEOTIDE SEQUENCE [LARGE SCALE GENOMIC DNA]</scope>
    <source>
        <strain evidence="5 6">WJ7-1</strain>
    </source>
</reference>
<organism evidence="5 6">
    <name type="scientific">Humibacter ginsenosidimutans</name>
    <dbReference type="NCBI Taxonomy" id="2599293"/>
    <lineage>
        <taxon>Bacteria</taxon>
        <taxon>Bacillati</taxon>
        <taxon>Actinomycetota</taxon>
        <taxon>Actinomycetes</taxon>
        <taxon>Micrococcales</taxon>
        <taxon>Microbacteriaceae</taxon>
        <taxon>Humibacter</taxon>
    </lineage>
</organism>
<feature type="binding site" evidence="3">
    <location>
        <position position="132"/>
    </location>
    <ligand>
        <name>a divalent metal cation</name>
        <dbReference type="ChEBI" id="CHEBI:60240"/>
        <label>1</label>
    </ligand>
</feature>
<feature type="binding site" evidence="3">
    <location>
        <position position="250"/>
    </location>
    <ligand>
        <name>a divalent metal cation</name>
        <dbReference type="ChEBI" id="CHEBI:60240"/>
        <label>1</label>
    </ligand>
</feature>
<feature type="binding site" evidence="3">
    <location>
        <position position="165"/>
    </location>
    <ligand>
        <name>a divalent metal cation</name>
        <dbReference type="ChEBI" id="CHEBI:60240"/>
        <label>2</label>
    </ligand>
</feature>
<evidence type="ECO:0000256" key="4">
    <source>
        <dbReference type="PROSITE-ProRule" id="PRU00679"/>
    </source>
</evidence>
<accession>A0A5B8LZV4</accession>
<feature type="binding site" evidence="3">
    <location>
        <position position="26"/>
    </location>
    <ligand>
        <name>a divalent metal cation</name>
        <dbReference type="ChEBI" id="CHEBI:60240"/>
        <label>1</label>
    </ligand>
</feature>
<dbReference type="Proteomes" id="UP000320216">
    <property type="component" value="Chromosome"/>
</dbReference>
<proteinExistence type="inferred from homology"/>
<dbReference type="AlphaFoldDB" id="A0A5B8LZV4"/>
<protein>
    <submittedName>
        <fullName evidence="5">Phosphotriesterase-related protein</fullName>
    </submittedName>
</protein>
<evidence type="ECO:0000313" key="6">
    <source>
        <dbReference type="Proteomes" id="UP000320216"/>
    </source>
</evidence>
<feature type="binding site" evidence="3">
    <location>
        <position position="193"/>
    </location>
    <ligand>
        <name>a divalent metal cation</name>
        <dbReference type="ChEBI" id="CHEBI:60240"/>
        <label>2</label>
    </ligand>
</feature>
<dbReference type="GO" id="GO:0016787">
    <property type="term" value="F:hydrolase activity"/>
    <property type="evidence" value="ECO:0007669"/>
    <property type="project" value="UniProtKB-KW"/>
</dbReference>
<dbReference type="InterPro" id="IPR032466">
    <property type="entry name" value="Metal_Hydrolase"/>
</dbReference>
<dbReference type="PROSITE" id="PS51347">
    <property type="entry name" value="PHOSPHOTRIESTERASE_2"/>
    <property type="match status" value="1"/>
</dbReference>
<evidence type="ECO:0000256" key="2">
    <source>
        <dbReference type="ARBA" id="ARBA00022801"/>
    </source>
</evidence>
<comment type="caution">
    <text evidence="4">Lacks conserved residue(s) required for the propagation of feature annotation.</text>
</comment>
<dbReference type="OrthoDB" id="9795018at2"/>
<name>A0A5B8LZV4_9MICO</name>
<dbReference type="InterPro" id="IPR001559">
    <property type="entry name" value="Phosphotriesterase"/>
</dbReference>